<dbReference type="STRING" id="860235.AOZ06_18450"/>
<organism evidence="2 3">
    <name type="scientific">Kibdelosporangium phytohabitans</name>
    <dbReference type="NCBI Taxonomy" id="860235"/>
    <lineage>
        <taxon>Bacteria</taxon>
        <taxon>Bacillati</taxon>
        <taxon>Actinomycetota</taxon>
        <taxon>Actinomycetes</taxon>
        <taxon>Pseudonocardiales</taxon>
        <taxon>Pseudonocardiaceae</taxon>
        <taxon>Kibdelosporangium</taxon>
    </lineage>
</organism>
<dbReference type="RefSeq" id="WP_054290541.1">
    <property type="nucleotide sequence ID" value="NZ_CP012752.1"/>
</dbReference>
<protein>
    <recommendedName>
        <fullName evidence="4">YbaB/EbfC DNA-binding family protein</fullName>
    </recommendedName>
</protein>
<dbReference type="OrthoDB" id="4762213at2"/>
<dbReference type="Gene3D" id="3.30.1310.10">
    <property type="entry name" value="Nucleoid-associated protein YbaB-like domain"/>
    <property type="match status" value="1"/>
</dbReference>
<dbReference type="AlphaFoldDB" id="A0A0N9HNQ7"/>
<evidence type="ECO:0000313" key="3">
    <source>
        <dbReference type="Proteomes" id="UP000063699"/>
    </source>
</evidence>
<dbReference type="GO" id="GO:0003677">
    <property type="term" value="F:DNA binding"/>
    <property type="evidence" value="ECO:0007669"/>
    <property type="project" value="InterPro"/>
</dbReference>
<evidence type="ECO:0008006" key="4">
    <source>
        <dbReference type="Google" id="ProtNLM"/>
    </source>
</evidence>
<dbReference type="KEGG" id="kphy:AOZ06_18450"/>
<accession>A0A0N9HNQ7</accession>
<reference evidence="2 3" key="1">
    <citation type="submission" date="2015-07" db="EMBL/GenBank/DDBJ databases">
        <title>Genome sequencing of Kibdelosporangium phytohabitans.</title>
        <authorList>
            <person name="Qin S."/>
            <person name="Xing K."/>
        </authorList>
    </citation>
    <scope>NUCLEOTIDE SEQUENCE [LARGE SCALE GENOMIC DNA]</scope>
    <source>
        <strain evidence="2 3">KLBMP1111</strain>
    </source>
</reference>
<dbReference type="InterPro" id="IPR004401">
    <property type="entry name" value="YbaB/EbfC"/>
</dbReference>
<sequence length="133" mass="14329">MNTADPAQWLTRYDERLSRTAARAKEAGALLEKVTGTASSPRRDVTVTVNASGALEDLSLTPATRSLEADELARLILDATRQARLMVSVQVNAITSEYFGEGPALAVVTQHQPAGAARRDDDDYFANPPEITT</sequence>
<keyword evidence="3" id="KW-1185">Reference proteome</keyword>
<name>A0A0N9HNQ7_9PSEU</name>
<feature type="region of interest" description="Disordered" evidence="1">
    <location>
        <begin position="112"/>
        <end position="133"/>
    </location>
</feature>
<dbReference type="Pfam" id="PF02575">
    <property type="entry name" value="YbaB_DNA_bd"/>
    <property type="match status" value="1"/>
</dbReference>
<dbReference type="SUPFAM" id="SSF82607">
    <property type="entry name" value="YbaB-like"/>
    <property type="match status" value="1"/>
</dbReference>
<dbReference type="Proteomes" id="UP000063699">
    <property type="component" value="Chromosome"/>
</dbReference>
<dbReference type="InterPro" id="IPR036894">
    <property type="entry name" value="YbaB-like_sf"/>
</dbReference>
<gene>
    <name evidence="2" type="ORF">AOZ06_18450</name>
</gene>
<proteinExistence type="predicted"/>
<evidence type="ECO:0000256" key="1">
    <source>
        <dbReference type="SAM" id="MobiDB-lite"/>
    </source>
</evidence>
<evidence type="ECO:0000313" key="2">
    <source>
        <dbReference type="EMBL" id="ALG08634.1"/>
    </source>
</evidence>
<dbReference type="EMBL" id="CP012752">
    <property type="protein sequence ID" value="ALG08634.1"/>
    <property type="molecule type" value="Genomic_DNA"/>
</dbReference>